<protein>
    <submittedName>
        <fullName evidence="3">Tripartite tricarboxylate transporter substrate binding protein</fullName>
    </submittedName>
</protein>
<dbReference type="Pfam" id="PF03401">
    <property type="entry name" value="TctC"/>
    <property type="match status" value="1"/>
</dbReference>
<gene>
    <name evidence="3" type="ORF">QUC21_05470</name>
</gene>
<dbReference type="PANTHER" id="PTHR42928">
    <property type="entry name" value="TRICARBOXYLATE-BINDING PROTEIN"/>
    <property type="match status" value="1"/>
</dbReference>
<dbReference type="PIRSF" id="PIRSF017082">
    <property type="entry name" value="YflP"/>
    <property type="match status" value="1"/>
</dbReference>
<dbReference type="Proteomes" id="UP001175604">
    <property type="component" value="Unassembled WGS sequence"/>
</dbReference>
<comment type="similarity">
    <text evidence="1">Belongs to the UPF0065 (bug) family.</text>
</comment>
<name>A0ABT7VZY0_9BORD</name>
<organism evidence="3 4">
    <name type="scientific">Bordetella petrii</name>
    <dbReference type="NCBI Taxonomy" id="94624"/>
    <lineage>
        <taxon>Bacteria</taxon>
        <taxon>Pseudomonadati</taxon>
        <taxon>Pseudomonadota</taxon>
        <taxon>Betaproteobacteria</taxon>
        <taxon>Burkholderiales</taxon>
        <taxon>Alcaligenaceae</taxon>
        <taxon>Bordetella</taxon>
    </lineage>
</organism>
<dbReference type="EMBL" id="JAUDJE010000003">
    <property type="protein sequence ID" value="MDM9558469.1"/>
    <property type="molecule type" value="Genomic_DNA"/>
</dbReference>
<keyword evidence="4" id="KW-1185">Reference proteome</keyword>
<dbReference type="PANTHER" id="PTHR42928:SF5">
    <property type="entry name" value="BLR1237 PROTEIN"/>
    <property type="match status" value="1"/>
</dbReference>
<feature type="signal peptide" evidence="2">
    <location>
        <begin position="1"/>
        <end position="26"/>
    </location>
</feature>
<comment type="caution">
    <text evidence="3">The sequence shown here is derived from an EMBL/GenBank/DDBJ whole genome shotgun (WGS) entry which is preliminary data.</text>
</comment>
<keyword evidence="2" id="KW-0732">Signal</keyword>
<evidence type="ECO:0000256" key="2">
    <source>
        <dbReference type="SAM" id="SignalP"/>
    </source>
</evidence>
<reference evidence="3" key="1">
    <citation type="submission" date="2023-06" db="EMBL/GenBank/DDBJ databases">
        <title>full genome analysis of Phenantherene degrader P3.</title>
        <authorList>
            <person name="Akbar A."/>
            <person name="Rahmeh R."/>
            <person name="Kishk M."/>
        </authorList>
    </citation>
    <scope>NUCLEOTIDE SEQUENCE</scope>
    <source>
        <strain evidence="3">P3</strain>
    </source>
</reference>
<dbReference type="InterPro" id="IPR005064">
    <property type="entry name" value="BUG"/>
</dbReference>
<dbReference type="Gene3D" id="3.40.190.150">
    <property type="entry name" value="Bordetella uptake gene, domain 1"/>
    <property type="match status" value="1"/>
</dbReference>
<dbReference type="CDD" id="cd13578">
    <property type="entry name" value="PBP2_Bug27"/>
    <property type="match status" value="1"/>
</dbReference>
<evidence type="ECO:0000256" key="1">
    <source>
        <dbReference type="ARBA" id="ARBA00006987"/>
    </source>
</evidence>
<dbReference type="RefSeq" id="WP_289784569.1">
    <property type="nucleotide sequence ID" value="NZ_JAUDJE010000003.1"/>
</dbReference>
<sequence>MIATHAWRLLLGGLLWAACAVGPAAAAYPDRPIRLIAPIAVGGLTDTLARLVAAGLADQLKQPVVVENRPGAGGIIGMEAAAKAAPDGYTLILVYQGVAAVNASLYPDLPYDTLRDFAPVAGLGSFPLVLVTHPGTGIRSVQDLLAAARGKPDALSYASAGNATTSHLTMELFKNESGLDAMHVPYKGEGPANTDVAGGQVDIAFSSLASVAPLIRSGRLVALGIGTPGRSPVLPAVPTIAQSGIAGFEAIGWYGLLAPAGTPPDIVARLADAVAHALAQPAARDKLDALGVTAQATSPAEFGRQIQSETNKWRQVIQQSHITLN</sequence>
<dbReference type="SUPFAM" id="SSF53850">
    <property type="entry name" value="Periplasmic binding protein-like II"/>
    <property type="match status" value="1"/>
</dbReference>
<dbReference type="Gene3D" id="3.40.190.10">
    <property type="entry name" value="Periplasmic binding protein-like II"/>
    <property type="match status" value="1"/>
</dbReference>
<dbReference type="InterPro" id="IPR042100">
    <property type="entry name" value="Bug_dom1"/>
</dbReference>
<feature type="chain" id="PRO_5046234035" evidence="2">
    <location>
        <begin position="27"/>
        <end position="325"/>
    </location>
</feature>
<evidence type="ECO:0000313" key="4">
    <source>
        <dbReference type="Proteomes" id="UP001175604"/>
    </source>
</evidence>
<proteinExistence type="inferred from homology"/>
<evidence type="ECO:0000313" key="3">
    <source>
        <dbReference type="EMBL" id="MDM9558469.1"/>
    </source>
</evidence>
<accession>A0ABT7VZY0</accession>